<dbReference type="EMBL" id="JAAXLS010000011">
    <property type="protein sequence ID" value="NKQ54752.1"/>
    <property type="molecule type" value="Genomic_DNA"/>
</dbReference>
<protein>
    <submittedName>
        <fullName evidence="1">Uncharacterized protein</fullName>
    </submittedName>
</protein>
<dbReference type="Proteomes" id="UP000715441">
    <property type="component" value="Unassembled WGS sequence"/>
</dbReference>
<proteinExistence type="predicted"/>
<dbReference type="RefSeq" id="WP_168517005.1">
    <property type="nucleotide sequence ID" value="NZ_JAAXLS010000011.1"/>
</dbReference>
<comment type="caution">
    <text evidence="1">The sequence shown here is derived from an EMBL/GenBank/DDBJ whole genome shotgun (WGS) entry which is preliminary data.</text>
</comment>
<reference evidence="1 2" key="1">
    <citation type="submission" date="2020-04" db="EMBL/GenBank/DDBJ databases">
        <title>Novel species.</title>
        <authorList>
            <person name="Teo W.F.A."/>
            <person name="Lipun K."/>
            <person name="Srisuk N."/>
            <person name="Duangmal K."/>
        </authorList>
    </citation>
    <scope>NUCLEOTIDE SEQUENCE [LARGE SCALE GENOMIC DNA]</scope>
    <source>
        <strain evidence="1 2">K13G38</strain>
    </source>
</reference>
<gene>
    <name evidence="1" type="ORF">HFP15_17860</name>
</gene>
<keyword evidence="2" id="KW-1185">Reference proteome</keyword>
<sequence>MNEIMKMLLSEAKLPASDAEIGSYTAAYAVQRASVDALYEVAEARYVDPALRFRATARIQDWAS</sequence>
<organism evidence="1 2">
    <name type="scientific">Amycolatopsis acididurans</name>
    <dbReference type="NCBI Taxonomy" id="2724524"/>
    <lineage>
        <taxon>Bacteria</taxon>
        <taxon>Bacillati</taxon>
        <taxon>Actinomycetota</taxon>
        <taxon>Actinomycetes</taxon>
        <taxon>Pseudonocardiales</taxon>
        <taxon>Pseudonocardiaceae</taxon>
        <taxon>Amycolatopsis</taxon>
    </lineage>
</organism>
<evidence type="ECO:0000313" key="1">
    <source>
        <dbReference type="EMBL" id="NKQ54752.1"/>
    </source>
</evidence>
<evidence type="ECO:0000313" key="2">
    <source>
        <dbReference type="Proteomes" id="UP000715441"/>
    </source>
</evidence>
<name>A0ABX1J4M7_9PSEU</name>
<accession>A0ABX1J4M7</accession>